<sequence>MSSVKLLLVLSVFVFSGIFASSVNGISCENVLSKLFPCQPFLVGTFGKISGFCCDGIQTLKQIGVYDSKDRKAICKCLKQALISIGIRNPTTQKAVLLPQLCNISLPFEINPTTDC</sequence>
<evidence type="ECO:0000313" key="2">
    <source>
        <dbReference type="Proteomes" id="UP001060085"/>
    </source>
</evidence>
<gene>
    <name evidence="1" type="ORF">M9H77_23786</name>
</gene>
<proteinExistence type="predicted"/>
<organism evidence="1 2">
    <name type="scientific">Catharanthus roseus</name>
    <name type="common">Madagascar periwinkle</name>
    <name type="synonym">Vinca rosea</name>
    <dbReference type="NCBI Taxonomy" id="4058"/>
    <lineage>
        <taxon>Eukaryota</taxon>
        <taxon>Viridiplantae</taxon>
        <taxon>Streptophyta</taxon>
        <taxon>Embryophyta</taxon>
        <taxon>Tracheophyta</taxon>
        <taxon>Spermatophyta</taxon>
        <taxon>Magnoliopsida</taxon>
        <taxon>eudicotyledons</taxon>
        <taxon>Gunneridae</taxon>
        <taxon>Pentapetalae</taxon>
        <taxon>asterids</taxon>
        <taxon>lamiids</taxon>
        <taxon>Gentianales</taxon>
        <taxon>Apocynaceae</taxon>
        <taxon>Rauvolfioideae</taxon>
        <taxon>Vinceae</taxon>
        <taxon>Catharanthinae</taxon>
        <taxon>Catharanthus</taxon>
    </lineage>
</organism>
<keyword evidence="2" id="KW-1185">Reference proteome</keyword>
<comment type="caution">
    <text evidence="1">The sequence shown here is derived from an EMBL/GenBank/DDBJ whole genome shotgun (WGS) entry which is preliminary data.</text>
</comment>
<dbReference type="EMBL" id="CM044705">
    <property type="protein sequence ID" value="KAI5664463.1"/>
    <property type="molecule type" value="Genomic_DNA"/>
</dbReference>
<dbReference type="Proteomes" id="UP001060085">
    <property type="component" value="Linkage Group LG05"/>
</dbReference>
<protein>
    <submittedName>
        <fullName evidence="1">Uncharacterized protein</fullName>
    </submittedName>
</protein>
<accession>A0ACC0AYF2</accession>
<name>A0ACC0AYF2_CATRO</name>
<reference evidence="2" key="1">
    <citation type="journal article" date="2023" name="Nat. Plants">
        <title>Single-cell RNA sequencing provides a high-resolution roadmap for understanding the multicellular compartmentation of specialized metabolism.</title>
        <authorList>
            <person name="Sun S."/>
            <person name="Shen X."/>
            <person name="Li Y."/>
            <person name="Li Y."/>
            <person name="Wang S."/>
            <person name="Li R."/>
            <person name="Zhang H."/>
            <person name="Shen G."/>
            <person name="Guo B."/>
            <person name="Wei J."/>
            <person name="Xu J."/>
            <person name="St-Pierre B."/>
            <person name="Chen S."/>
            <person name="Sun C."/>
        </authorList>
    </citation>
    <scope>NUCLEOTIDE SEQUENCE [LARGE SCALE GENOMIC DNA]</scope>
</reference>
<evidence type="ECO:0000313" key="1">
    <source>
        <dbReference type="EMBL" id="KAI5664463.1"/>
    </source>
</evidence>